<gene>
    <name evidence="1" type="ORF">LOK49_LG05G00070</name>
</gene>
<reference evidence="1 2" key="1">
    <citation type="journal article" date="2022" name="Plant J.">
        <title>Chromosome-level genome of Camellia lanceoleosa provides a valuable resource for understanding genome evolution and self-incompatibility.</title>
        <authorList>
            <person name="Gong W."/>
            <person name="Xiao S."/>
            <person name="Wang L."/>
            <person name="Liao Z."/>
            <person name="Chang Y."/>
            <person name="Mo W."/>
            <person name="Hu G."/>
            <person name="Li W."/>
            <person name="Zhao G."/>
            <person name="Zhu H."/>
            <person name="Hu X."/>
            <person name="Ji K."/>
            <person name="Xiang X."/>
            <person name="Song Q."/>
            <person name="Yuan D."/>
            <person name="Jin S."/>
            <person name="Zhang L."/>
        </authorList>
    </citation>
    <scope>NUCLEOTIDE SEQUENCE [LARGE SCALE GENOMIC DNA]</scope>
    <source>
        <strain evidence="1">SQ_2022a</strain>
    </source>
</reference>
<evidence type="ECO:0000313" key="2">
    <source>
        <dbReference type="Proteomes" id="UP001060215"/>
    </source>
</evidence>
<comment type="caution">
    <text evidence="1">The sequence shown here is derived from an EMBL/GenBank/DDBJ whole genome shotgun (WGS) entry which is preliminary data.</text>
</comment>
<evidence type="ECO:0000313" key="1">
    <source>
        <dbReference type="EMBL" id="KAI8014641.1"/>
    </source>
</evidence>
<organism evidence="1 2">
    <name type="scientific">Camellia lanceoleosa</name>
    <dbReference type="NCBI Taxonomy" id="1840588"/>
    <lineage>
        <taxon>Eukaryota</taxon>
        <taxon>Viridiplantae</taxon>
        <taxon>Streptophyta</taxon>
        <taxon>Embryophyta</taxon>
        <taxon>Tracheophyta</taxon>
        <taxon>Spermatophyta</taxon>
        <taxon>Magnoliopsida</taxon>
        <taxon>eudicotyledons</taxon>
        <taxon>Gunneridae</taxon>
        <taxon>Pentapetalae</taxon>
        <taxon>asterids</taxon>
        <taxon>Ericales</taxon>
        <taxon>Theaceae</taxon>
        <taxon>Camellia</taxon>
    </lineage>
</organism>
<proteinExistence type="predicted"/>
<keyword evidence="2" id="KW-1185">Reference proteome</keyword>
<protein>
    <submittedName>
        <fullName evidence="1">Uncharacterized protein</fullName>
    </submittedName>
</protein>
<name>A0ACC0HNC5_9ERIC</name>
<dbReference type="EMBL" id="CM045761">
    <property type="protein sequence ID" value="KAI8014641.1"/>
    <property type="molecule type" value="Genomic_DNA"/>
</dbReference>
<accession>A0ACC0HNC5</accession>
<dbReference type="Proteomes" id="UP001060215">
    <property type="component" value="Chromosome 4"/>
</dbReference>
<sequence length="334" mass="36692">MGRDGFLTVIFLFLIVANPSSAWSFRKLISGEPKDKSSETNISPLPNPVSESKANPVDGGKPGKEKLDDDKNTKGSINDANNKASANPPPAVPIDDDKNHGEKDGKTTSQSGGNRTCEGSDNRCDVNGTMIACIPSLESVGSKDLVLLVQNKGESTLKVNINITTPAKNDPISREISKHQTKMVNISWTIGQNPKIVLKYANETCVLHNGTPLSEWNNFLQRLPSYYKQVTPIYVAYFLFLIALIVGGSWACCKFRKRKRHEGVPYRELEMGLPDSASASNVDTAEGWDEVWDDDWDEDKAVKSPGGRHIGNISANGLTARSTNREGWEKDWDD</sequence>